<dbReference type="PROSITE" id="PS51715">
    <property type="entry name" value="G_GB1_RHD3"/>
    <property type="match status" value="1"/>
</dbReference>
<dbReference type="Pfam" id="PF02263">
    <property type="entry name" value="GBP"/>
    <property type="match status" value="1"/>
</dbReference>
<dbReference type="Gene3D" id="3.40.50.300">
    <property type="entry name" value="P-loop containing nucleotide triphosphate hydrolases"/>
    <property type="match status" value="1"/>
</dbReference>
<reference evidence="5" key="1">
    <citation type="submission" date="2023-09" db="UniProtKB">
        <authorList>
            <consortium name="Ensembl"/>
        </authorList>
    </citation>
    <scope>IDENTIFICATION</scope>
</reference>
<evidence type="ECO:0000313" key="5">
    <source>
        <dbReference type="Ensembl" id="ENSCCNP00000011732.1"/>
    </source>
</evidence>
<dbReference type="GO" id="GO:0005525">
    <property type="term" value="F:GTP binding"/>
    <property type="evidence" value="ECO:0007669"/>
    <property type="project" value="UniProtKB-KW"/>
</dbReference>
<accession>A0A8C0WM83</accession>
<dbReference type="GO" id="GO:0003924">
    <property type="term" value="F:GTPase activity"/>
    <property type="evidence" value="ECO:0007669"/>
    <property type="project" value="InterPro"/>
</dbReference>
<protein>
    <recommendedName>
        <fullName evidence="4">GB1/RHD3-type G domain-containing protein</fullName>
    </recommendedName>
</protein>
<dbReference type="SUPFAM" id="SSF52540">
    <property type="entry name" value="P-loop containing nucleoside triphosphate hydrolases"/>
    <property type="match status" value="1"/>
</dbReference>
<dbReference type="InterPro" id="IPR030386">
    <property type="entry name" value="G_GB1_RHD3_dom"/>
</dbReference>
<organism evidence="5">
    <name type="scientific">Castor canadensis</name>
    <name type="common">American beaver</name>
    <dbReference type="NCBI Taxonomy" id="51338"/>
    <lineage>
        <taxon>Eukaryota</taxon>
        <taxon>Metazoa</taxon>
        <taxon>Chordata</taxon>
        <taxon>Craniata</taxon>
        <taxon>Vertebrata</taxon>
        <taxon>Euteleostomi</taxon>
        <taxon>Mammalia</taxon>
        <taxon>Eutheria</taxon>
        <taxon>Euarchontoglires</taxon>
        <taxon>Glires</taxon>
        <taxon>Rodentia</taxon>
        <taxon>Castorimorpha</taxon>
        <taxon>Castoridae</taxon>
        <taxon>Castor</taxon>
    </lineage>
</organism>
<evidence type="ECO:0000256" key="1">
    <source>
        <dbReference type="ARBA" id="ARBA00022741"/>
    </source>
</evidence>
<evidence type="ECO:0000256" key="2">
    <source>
        <dbReference type="ARBA" id="ARBA00023134"/>
    </source>
</evidence>
<evidence type="ECO:0000256" key="3">
    <source>
        <dbReference type="PROSITE-ProRule" id="PRU01052"/>
    </source>
</evidence>
<dbReference type="CDD" id="cd01851">
    <property type="entry name" value="GBP"/>
    <property type="match status" value="1"/>
</dbReference>
<feature type="domain" description="GB1/RHD3-type G" evidence="4">
    <location>
        <begin position="14"/>
        <end position="254"/>
    </location>
</feature>
<dbReference type="AlphaFoldDB" id="A0A8C0WM83"/>
<dbReference type="InterPro" id="IPR027417">
    <property type="entry name" value="P-loop_NTPase"/>
</dbReference>
<name>A0A8C0WM83_CASCN</name>
<comment type="similarity">
    <text evidence="3">Belongs to the TRAFAC class dynamin-like GTPase superfamily. GB1/RHD3 GTPase family.</text>
</comment>
<evidence type="ECO:0000259" key="4">
    <source>
        <dbReference type="PROSITE" id="PS51715"/>
    </source>
</evidence>
<dbReference type="PANTHER" id="PTHR10751">
    <property type="entry name" value="GUANYLATE BINDING PROTEIN"/>
    <property type="match status" value="1"/>
</dbReference>
<sequence>MRAHISLRILEKISQPLVVIAIVGLCRMGKSYLMNCLSGQNSGFPLGSTVRSQTKGIWMWCLPHPTKPNHTLVLLDTEGLGDIEKGDTKNDLWIFALAVLLSSAFVYNSMGTINHQAMEQLHYVTELTELIRAKSTSRSDEMDNSDEFGSFFPDFVWAVRDFTLELKLDGHDITEDEYLENLNPLTQNLKIQNSNMPREFIRHFFPKWKCFFFDQPTKEKDLLVHIEKLPEDQLDFNFQVQSKNFCSYIFTNAKTKTLREGILVTGNRELPLPQGISLFHSVW</sequence>
<dbReference type="FunFam" id="3.40.50.300:FF:000422">
    <property type="entry name" value="Guanylate-binding protein 1"/>
    <property type="match status" value="1"/>
</dbReference>
<dbReference type="InterPro" id="IPR015894">
    <property type="entry name" value="Guanylate-bd_N"/>
</dbReference>
<keyword evidence="1" id="KW-0547">Nucleotide-binding</keyword>
<dbReference type="Ensembl" id="ENSCCNT00000015371.1">
    <property type="protein sequence ID" value="ENSCCNP00000011732.1"/>
    <property type="gene ID" value="ENSCCNG00000010194.1"/>
</dbReference>
<keyword evidence="2" id="KW-0342">GTP-binding</keyword>
<proteinExistence type="inferred from homology"/>